<evidence type="ECO:0000256" key="1">
    <source>
        <dbReference type="ARBA" id="ARBA00008007"/>
    </source>
</evidence>
<reference evidence="2 3" key="1">
    <citation type="submission" date="2018-03" db="EMBL/GenBank/DDBJ databases">
        <title>Genome sequence of Clostridium luticellarii DSM 29923.</title>
        <authorList>
            <person name="Poehlein A."/>
            <person name="Daniel R."/>
        </authorList>
    </citation>
    <scope>NUCLEOTIDE SEQUENCE [LARGE SCALE GENOMIC DNA]</scope>
    <source>
        <strain evidence="2 3">DSM 29923</strain>
    </source>
</reference>
<organism evidence="2 3">
    <name type="scientific">Clostridium luticellarii</name>
    <dbReference type="NCBI Taxonomy" id="1691940"/>
    <lineage>
        <taxon>Bacteria</taxon>
        <taxon>Bacillati</taxon>
        <taxon>Bacillota</taxon>
        <taxon>Clostridia</taxon>
        <taxon>Eubacteriales</taxon>
        <taxon>Clostridiaceae</taxon>
        <taxon>Clostridium</taxon>
    </lineage>
</organism>
<dbReference type="Gene3D" id="3.40.50.2020">
    <property type="match status" value="1"/>
</dbReference>
<dbReference type="InterPro" id="IPR051910">
    <property type="entry name" value="ComF/GntX_DNA_util-trans"/>
</dbReference>
<gene>
    <name evidence="2" type="ORF">CLLU_08360</name>
</gene>
<dbReference type="PANTHER" id="PTHR47505:SF1">
    <property type="entry name" value="DNA UTILIZATION PROTEIN YHGH"/>
    <property type="match status" value="1"/>
</dbReference>
<name>A0A2T0BQP9_9CLOT</name>
<evidence type="ECO:0000313" key="3">
    <source>
        <dbReference type="Proteomes" id="UP000237798"/>
    </source>
</evidence>
<dbReference type="CDD" id="cd06223">
    <property type="entry name" value="PRTases_typeI"/>
    <property type="match status" value="1"/>
</dbReference>
<dbReference type="Proteomes" id="UP000237798">
    <property type="component" value="Unassembled WGS sequence"/>
</dbReference>
<sequence>MGHGFTEKLVFLWDCILGLIYCGDEKCVICKRDVYDDENICEVCKKDIKICRTGFKIEKNNCQFDCYSSSYYSGVMMELIIKLKYKSSFRSGDVIASYMKDTICSNNIFFDVLTYVPMTEKSFKNRGYNQGEYLAKILGKYFKKPVVHCLTKTTDTMDQIGLSREERWNNMYGSFKVCDVHHIKNKSILLVDDVITTGATVFCCSFELLKNGAKKVNVLTGAKSKV</sequence>
<accession>A0A2T0BQP9</accession>
<dbReference type="InterPro" id="IPR029057">
    <property type="entry name" value="PRTase-like"/>
</dbReference>
<comment type="similarity">
    <text evidence="1">Belongs to the ComF/GntX family.</text>
</comment>
<dbReference type="OrthoDB" id="9779910at2"/>
<dbReference type="EMBL" id="PVXP01000007">
    <property type="protein sequence ID" value="PRR86186.1"/>
    <property type="molecule type" value="Genomic_DNA"/>
</dbReference>
<dbReference type="PANTHER" id="PTHR47505">
    <property type="entry name" value="DNA UTILIZATION PROTEIN YHGH"/>
    <property type="match status" value="1"/>
</dbReference>
<keyword evidence="3" id="KW-1185">Reference proteome</keyword>
<dbReference type="InterPro" id="IPR000836">
    <property type="entry name" value="PRTase_dom"/>
</dbReference>
<dbReference type="AlphaFoldDB" id="A0A2T0BQP9"/>
<protein>
    <submittedName>
        <fullName evidence="2">DNA utilization protein GntX</fullName>
    </submittedName>
</protein>
<dbReference type="SUPFAM" id="SSF53271">
    <property type="entry name" value="PRTase-like"/>
    <property type="match status" value="1"/>
</dbReference>
<evidence type="ECO:0000313" key="2">
    <source>
        <dbReference type="EMBL" id="PRR86186.1"/>
    </source>
</evidence>
<comment type="caution">
    <text evidence="2">The sequence shown here is derived from an EMBL/GenBank/DDBJ whole genome shotgun (WGS) entry which is preliminary data.</text>
</comment>
<proteinExistence type="inferred from homology"/>